<evidence type="ECO:0000259" key="8">
    <source>
        <dbReference type="Pfam" id="PF00749"/>
    </source>
</evidence>
<dbReference type="EMBL" id="DSVI01000004">
    <property type="protein sequence ID" value="HGT47143.1"/>
    <property type="molecule type" value="Genomic_DNA"/>
</dbReference>
<evidence type="ECO:0000256" key="7">
    <source>
        <dbReference type="HAMAP-Rule" id="MF_00022"/>
    </source>
</evidence>
<dbReference type="PANTHER" id="PTHR43311:SF2">
    <property type="entry name" value="GLUTAMATE--TRNA LIGASE, MITOCHONDRIAL-RELATED"/>
    <property type="match status" value="1"/>
</dbReference>
<feature type="short sequence motif" description="'KMSKS' region" evidence="7">
    <location>
        <begin position="254"/>
        <end position="258"/>
    </location>
</feature>
<dbReference type="Gene3D" id="3.40.50.620">
    <property type="entry name" value="HUPs"/>
    <property type="match status" value="1"/>
</dbReference>
<comment type="catalytic activity">
    <reaction evidence="7">
        <text>tRNA(Glu) + L-glutamate + ATP = L-glutamyl-tRNA(Glu) + AMP + diphosphate</text>
        <dbReference type="Rhea" id="RHEA:23540"/>
        <dbReference type="Rhea" id="RHEA-COMP:9663"/>
        <dbReference type="Rhea" id="RHEA-COMP:9680"/>
        <dbReference type="ChEBI" id="CHEBI:29985"/>
        <dbReference type="ChEBI" id="CHEBI:30616"/>
        <dbReference type="ChEBI" id="CHEBI:33019"/>
        <dbReference type="ChEBI" id="CHEBI:78442"/>
        <dbReference type="ChEBI" id="CHEBI:78520"/>
        <dbReference type="ChEBI" id="CHEBI:456215"/>
        <dbReference type="EC" id="6.1.1.17"/>
    </reaction>
</comment>
<dbReference type="SUPFAM" id="SSF48163">
    <property type="entry name" value="An anticodon-binding domain of class I aminoacyl-tRNA synthetases"/>
    <property type="match status" value="1"/>
</dbReference>
<evidence type="ECO:0000256" key="5">
    <source>
        <dbReference type="ARBA" id="ARBA00022917"/>
    </source>
</evidence>
<proteinExistence type="inferred from homology"/>
<comment type="subcellular location">
    <subcellularLocation>
        <location evidence="7">Cytoplasm</location>
    </subcellularLocation>
</comment>
<dbReference type="InterPro" id="IPR004527">
    <property type="entry name" value="Glu-tRNA-ligase_bac/mito"/>
</dbReference>
<feature type="binding site" evidence="7">
    <location>
        <position position="139"/>
    </location>
    <ligand>
        <name>Zn(2+)</name>
        <dbReference type="ChEBI" id="CHEBI:29105"/>
    </ligand>
</feature>
<organism evidence="10">
    <name type="scientific">Ignavibacterium album</name>
    <dbReference type="NCBI Taxonomy" id="591197"/>
    <lineage>
        <taxon>Bacteria</taxon>
        <taxon>Pseudomonadati</taxon>
        <taxon>Ignavibacteriota</taxon>
        <taxon>Ignavibacteria</taxon>
        <taxon>Ignavibacteriales</taxon>
        <taxon>Ignavibacteriaceae</taxon>
        <taxon>Ignavibacterium</taxon>
    </lineage>
</organism>
<keyword evidence="7" id="KW-0963">Cytoplasm</keyword>
<feature type="binding site" evidence="7">
    <location>
        <position position="109"/>
    </location>
    <ligand>
        <name>Zn(2+)</name>
        <dbReference type="ChEBI" id="CHEBI:29105"/>
    </ligand>
</feature>
<dbReference type="InterPro" id="IPR001412">
    <property type="entry name" value="aa-tRNA-synth_I_CS"/>
</dbReference>
<comment type="caution">
    <text evidence="10">The sequence shown here is derived from an EMBL/GenBank/DDBJ whole genome shotgun (WGS) entry which is preliminary data.</text>
</comment>
<dbReference type="GO" id="GO:0005737">
    <property type="term" value="C:cytoplasm"/>
    <property type="evidence" value="ECO:0007669"/>
    <property type="project" value="UniProtKB-SubCell"/>
</dbReference>
<dbReference type="GO" id="GO:0005524">
    <property type="term" value="F:ATP binding"/>
    <property type="evidence" value="ECO:0007669"/>
    <property type="project" value="UniProtKB-UniRule"/>
</dbReference>
<dbReference type="InterPro" id="IPR045462">
    <property type="entry name" value="aa-tRNA-synth_I_cd-bd"/>
</dbReference>
<evidence type="ECO:0000256" key="3">
    <source>
        <dbReference type="ARBA" id="ARBA00022741"/>
    </source>
</evidence>
<feature type="domain" description="Aminoacyl-tRNA synthetase class I anticodon-binding" evidence="9">
    <location>
        <begin position="338"/>
        <end position="481"/>
    </location>
</feature>
<feature type="binding site" evidence="7">
    <location>
        <position position="111"/>
    </location>
    <ligand>
        <name>Zn(2+)</name>
        <dbReference type="ChEBI" id="CHEBI:29105"/>
    </ligand>
</feature>
<dbReference type="EC" id="6.1.1.17" evidence="7"/>
<comment type="similarity">
    <text evidence="1 7">Belongs to the class-I aminoacyl-tRNA synthetase family. Glutamate--tRNA ligase type 1 subfamily.</text>
</comment>
<dbReference type="AlphaFoldDB" id="A0A832DFF9"/>
<keyword evidence="6 7" id="KW-0030">Aminoacyl-tRNA synthetase</keyword>
<dbReference type="PRINTS" id="PR00987">
    <property type="entry name" value="TRNASYNTHGLU"/>
</dbReference>
<dbReference type="SUPFAM" id="SSF52374">
    <property type="entry name" value="Nucleotidylyl transferase"/>
    <property type="match status" value="1"/>
</dbReference>
<dbReference type="HAMAP" id="MF_00022">
    <property type="entry name" value="Glu_tRNA_synth_type1"/>
    <property type="match status" value="1"/>
</dbReference>
<dbReference type="InterPro" id="IPR020751">
    <property type="entry name" value="aa-tRNA-synth_I_codon-bd_sub2"/>
</dbReference>
<dbReference type="InterPro" id="IPR049940">
    <property type="entry name" value="GluQ/Sye"/>
</dbReference>
<reference evidence="10" key="1">
    <citation type="journal article" date="2020" name="mSystems">
        <title>Genome- and Community-Level Interaction Insights into Carbon Utilization and Element Cycling Functions of Hydrothermarchaeota in Hydrothermal Sediment.</title>
        <authorList>
            <person name="Zhou Z."/>
            <person name="Liu Y."/>
            <person name="Xu W."/>
            <person name="Pan J."/>
            <person name="Luo Z.H."/>
            <person name="Li M."/>
        </authorList>
    </citation>
    <scope>NUCLEOTIDE SEQUENCE [LARGE SCALE GENOMIC DNA]</scope>
    <source>
        <strain evidence="10">SpSt-500</strain>
    </source>
</reference>
<comment type="subunit">
    <text evidence="7">Monomer.</text>
</comment>
<keyword evidence="7" id="KW-0862">Zinc</keyword>
<evidence type="ECO:0000256" key="6">
    <source>
        <dbReference type="ARBA" id="ARBA00023146"/>
    </source>
</evidence>
<keyword evidence="2 7" id="KW-0436">Ligase</keyword>
<dbReference type="CDD" id="cd00808">
    <property type="entry name" value="GluRS_core"/>
    <property type="match status" value="1"/>
</dbReference>
<dbReference type="GO" id="GO:0006424">
    <property type="term" value="P:glutamyl-tRNA aminoacylation"/>
    <property type="evidence" value="ECO:0007669"/>
    <property type="project" value="UniProtKB-UniRule"/>
</dbReference>
<sequence>MINPEVRVRFAPSPTGYLHVGGLRTALYNFLFARKNKGKFVLRIEDTDRNRYVEGAVENLIAALKWAGLQYDEGPDIGGPFGPYMQSQRLEIYQKYAQELISQGKAYYCFCTPERLEALREEQQKMKLPQAKYDKHCLHLSSKEIEENLNRNIPKVIRLNVEPNQKIEFDDVIREHVEFDSNNVDDQVLIKSDGYPTYHLANVVDDHLMQITHVIRGEEWLSSTPKHVLLYDAFGWERPVFAHLPLLLNPDRSKLSKRQGDVAVEDYRDKGYLKEALINFVALLGWNAGDDKEFYYIDELIEKFSLERVNKAGAVFDLQKLNWLNAEHLRKKTDDEILEMLKKEIENSEYKTADLSDEKLLLIIQAMKERVTFVRDFIYSCKYFYEAPTDYEQKAIEKNWKEDTSQHLLRLKDEFEKLANPSKEDYEKALTEVAEKLNVGKGKLIHPLRLAVSGQSTGPGMFDLLYIIGKDEVIKRIMTAIEKIKPIKV</sequence>
<feature type="binding site" evidence="7">
    <location>
        <position position="257"/>
    </location>
    <ligand>
        <name>ATP</name>
        <dbReference type="ChEBI" id="CHEBI:30616"/>
    </ligand>
</feature>
<dbReference type="PANTHER" id="PTHR43311">
    <property type="entry name" value="GLUTAMATE--TRNA LIGASE"/>
    <property type="match status" value="1"/>
</dbReference>
<dbReference type="NCBIfam" id="TIGR00464">
    <property type="entry name" value="gltX_bact"/>
    <property type="match status" value="1"/>
</dbReference>
<dbReference type="Gene3D" id="1.10.10.350">
    <property type="match status" value="1"/>
</dbReference>
<feature type="binding site" evidence="7">
    <location>
        <position position="137"/>
    </location>
    <ligand>
        <name>Zn(2+)</name>
        <dbReference type="ChEBI" id="CHEBI:29105"/>
    </ligand>
</feature>
<evidence type="ECO:0000256" key="1">
    <source>
        <dbReference type="ARBA" id="ARBA00007894"/>
    </source>
</evidence>
<comment type="cofactor">
    <cofactor evidence="7">
        <name>Zn(2+)</name>
        <dbReference type="ChEBI" id="CHEBI:29105"/>
    </cofactor>
    <text evidence="7">Binds 1 zinc ion per subunit.</text>
</comment>
<name>A0A832DFF9_9BACT</name>
<dbReference type="GO" id="GO:0004818">
    <property type="term" value="F:glutamate-tRNA ligase activity"/>
    <property type="evidence" value="ECO:0007669"/>
    <property type="project" value="UniProtKB-UniRule"/>
</dbReference>
<keyword evidence="7" id="KW-0479">Metal-binding</keyword>
<protein>
    <recommendedName>
        <fullName evidence="7">Glutamate--tRNA ligase</fullName>
        <ecNumber evidence="7">6.1.1.17</ecNumber>
    </recommendedName>
    <alternativeName>
        <fullName evidence="7">Glutamyl-tRNA synthetase</fullName>
        <shortName evidence="7">GluRS</shortName>
    </alternativeName>
</protein>
<evidence type="ECO:0000259" key="9">
    <source>
        <dbReference type="Pfam" id="PF19269"/>
    </source>
</evidence>
<dbReference type="InterPro" id="IPR008925">
    <property type="entry name" value="aa_tRNA-synth_I_cd-bd_sf"/>
</dbReference>
<keyword evidence="3 7" id="KW-0547">Nucleotide-binding</keyword>
<dbReference type="GO" id="GO:0000049">
    <property type="term" value="F:tRNA binding"/>
    <property type="evidence" value="ECO:0007669"/>
    <property type="project" value="InterPro"/>
</dbReference>
<dbReference type="Pfam" id="PF00749">
    <property type="entry name" value="tRNA-synt_1c"/>
    <property type="match status" value="1"/>
</dbReference>
<dbReference type="InterPro" id="IPR033910">
    <property type="entry name" value="GluRS_core"/>
</dbReference>
<evidence type="ECO:0000256" key="4">
    <source>
        <dbReference type="ARBA" id="ARBA00022840"/>
    </source>
</evidence>
<dbReference type="InterPro" id="IPR014729">
    <property type="entry name" value="Rossmann-like_a/b/a_fold"/>
</dbReference>
<dbReference type="InterPro" id="IPR020058">
    <property type="entry name" value="Glu/Gln-tRNA-synth_Ib_cat-dom"/>
</dbReference>
<evidence type="ECO:0000313" key="10">
    <source>
        <dbReference type="EMBL" id="HGT47143.1"/>
    </source>
</evidence>
<gene>
    <name evidence="7" type="primary">gltX</name>
    <name evidence="10" type="ORF">ENS56_03840</name>
</gene>
<dbReference type="FunFam" id="3.40.50.620:FF:000045">
    <property type="entry name" value="Glutamate--tRNA ligase, mitochondrial"/>
    <property type="match status" value="1"/>
</dbReference>
<keyword evidence="4 7" id="KW-0067">ATP-binding</keyword>
<dbReference type="PROSITE" id="PS00178">
    <property type="entry name" value="AA_TRNA_LIGASE_I"/>
    <property type="match status" value="1"/>
</dbReference>
<accession>A0A832DFF9</accession>
<feature type="short sequence motif" description="'HIGH' region" evidence="7">
    <location>
        <begin position="12"/>
        <end position="22"/>
    </location>
</feature>
<feature type="domain" description="Glutamyl/glutaminyl-tRNA synthetase class Ib catalytic" evidence="8">
    <location>
        <begin position="5"/>
        <end position="323"/>
    </location>
</feature>
<dbReference type="GO" id="GO:0008270">
    <property type="term" value="F:zinc ion binding"/>
    <property type="evidence" value="ECO:0007669"/>
    <property type="project" value="UniProtKB-UniRule"/>
</dbReference>
<evidence type="ECO:0000256" key="2">
    <source>
        <dbReference type="ARBA" id="ARBA00022598"/>
    </source>
</evidence>
<dbReference type="InterPro" id="IPR000924">
    <property type="entry name" value="Glu/Gln-tRNA-synth"/>
</dbReference>
<dbReference type="Pfam" id="PF19269">
    <property type="entry name" value="Anticodon_2"/>
    <property type="match status" value="1"/>
</dbReference>
<keyword evidence="5 7" id="KW-0648">Protein biosynthesis</keyword>
<comment type="function">
    <text evidence="7">Catalyzes the attachment of glutamate to tRNA(Glu) in a two-step reaction: glutamate is first activated by ATP to form Glu-AMP and then transferred to the acceptor end of tRNA(Glu).</text>
</comment>